<comment type="cofactor">
    <cofactor evidence="1">
        <name>FAD</name>
        <dbReference type="ChEBI" id="CHEBI:57692"/>
    </cofactor>
</comment>
<evidence type="ECO:0000313" key="7">
    <source>
        <dbReference type="Proteomes" id="UP001244563"/>
    </source>
</evidence>
<dbReference type="InterPro" id="IPR050315">
    <property type="entry name" value="FAD-oxidoreductase_2"/>
</dbReference>
<accession>A0ABT9TN34</accession>
<dbReference type="RefSeq" id="WP_064723130.1">
    <property type="nucleotide sequence ID" value="NZ_BDDW01000011.1"/>
</dbReference>
<feature type="domain" description="FAD-dependent oxidoreductase 2 FAD-binding" evidence="5">
    <location>
        <begin position="6"/>
        <end position="519"/>
    </location>
</feature>
<reference evidence="6 7" key="1">
    <citation type="submission" date="2023-07" db="EMBL/GenBank/DDBJ databases">
        <title>Sorghum-associated microbial communities from plants grown in Nebraska, USA.</title>
        <authorList>
            <person name="Schachtman D."/>
        </authorList>
    </citation>
    <scope>NUCLEOTIDE SEQUENCE [LARGE SCALE GENOMIC DNA]</scope>
    <source>
        <strain evidence="6 7">CC523</strain>
    </source>
</reference>
<keyword evidence="2" id="KW-0285">Flavoprotein</keyword>
<dbReference type="EMBL" id="JAUSSW010000007">
    <property type="protein sequence ID" value="MDQ0103085.1"/>
    <property type="molecule type" value="Genomic_DNA"/>
</dbReference>
<dbReference type="PANTHER" id="PTHR43400">
    <property type="entry name" value="FUMARATE REDUCTASE"/>
    <property type="match status" value="1"/>
</dbReference>
<protein>
    <submittedName>
        <fullName evidence="6">Succinate dehydrogenase/fumarate reductase flavoprotein subunit</fullName>
    </submittedName>
</protein>
<keyword evidence="4" id="KW-0560">Oxidoreductase</keyword>
<dbReference type="InterPro" id="IPR003953">
    <property type="entry name" value="FAD-dep_OxRdtase_2_FAD-bd"/>
</dbReference>
<organism evidence="6 7">
    <name type="scientific">Paenarthrobacter nicotinovorans</name>
    <name type="common">Arthrobacter nicotinovorans</name>
    <dbReference type="NCBI Taxonomy" id="29320"/>
    <lineage>
        <taxon>Bacteria</taxon>
        <taxon>Bacillati</taxon>
        <taxon>Actinomycetota</taxon>
        <taxon>Actinomycetes</taxon>
        <taxon>Micrococcales</taxon>
        <taxon>Micrococcaceae</taxon>
        <taxon>Paenarthrobacter</taxon>
    </lineage>
</organism>
<evidence type="ECO:0000256" key="4">
    <source>
        <dbReference type="ARBA" id="ARBA00023002"/>
    </source>
</evidence>
<evidence type="ECO:0000256" key="2">
    <source>
        <dbReference type="ARBA" id="ARBA00022630"/>
    </source>
</evidence>
<gene>
    <name evidence="6" type="ORF">J2T10_002742</name>
</gene>
<name>A0ABT9TN34_PAENI</name>
<dbReference type="InterPro" id="IPR027477">
    <property type="entry name" value="Succ_DH/fumarate_Rdtase_cat_sf"/>
</dbReference>
<keyword evidence="3" id="KW-0274">FAD</keyword>
<dbReference type="InterPro" id="IPR036188">
    <property type="entry name" value="FAD/NAD-bd_sf"/>
</dbReference>
<evidence type="ECO:0000256" key="3">
    <source>
        <dbReference type="ARBA" id="ARBA00022827"/>
    </source>
</evidence>
<dbReference type="SUPFAM" id="SSF51905">
    <property type="entry name" value="FAD/NAD(P)-binding domain"/>
    <property type="match status" value="1"/>
</dbReference>
<evidence type="ECO:0000256" key="1">
    <source>
        <dbReference type="ARBA" id="ARBA00001974"/>
    </source>
</evidence>
<evidence type="ECO:0000313" key="6">
    <source>
        <dbReference type="EMBL" id="MDQ0103085.1"/>
    </source>
</evidence>
<comment type="caution">
    <text evidence="6">The sequence shown here is derived from an EMBL/GenBank/DDBJ whole genome shotgun (WGS) entry which is preliminary data.</text>
</comment>
<proteinExistence type="predicted"/>
<dbReference type="Proteomes" id="UP001244563">
    <property type="component" value="Unassembled WGS sequence"/>
</dbReference>
<dbReference type="SUPFAM" id="SSF56425">
    <property type="entry name" value="Succinate dehydrogenase/fumarate reductase flavoprotein, catalytic domain"/>
    <property type="match status" value="1"/>
</dbReference>
<dbReference type="Gene3D" id="3.50.50.60">
    <property type="entry name" value="FAD/NAD(P)-binding domain"/>
    <property type="match status" value="2"/>
</dbReference>
<evidence type="ECO:0000259" key="5">
    <source>
        <dbReference type="Pfam" id="PF00890"/>
    </source>
</evidence>
<sequence>MANETDVIVLGSGGAALAAALVPAQAGLKVSVFERTEYLGGTTAVSAGMLWIPNNHHMSEPGDDTVQDSREDALTYMTRIAGGQAAQELIEAFVDRGPEMIQWLEDTTPVKMYPIDRPDYHSEFEGAKVGSRALDNQPVDASTLGAAADLVRPSAWYPEPYTYAERRKGLATKDLIEDRLDKNIWCFGRALVGGLVKAGLDNGVDYRLNQRAVRLLKEDGRIVGVVVRDADGQESEHRANVAVVVGTGGYEWNDELKTNYLRGPDVAPMSPPFNEGDGLLMGMDVGSGLRNMNEAAYHIAFKIPGEMADGKPRSRFISGERALPGSIIVNKYGRRIVNEASSYSDMAKAFNVFDVESYEYVNAVSYMVFDERFRRSYSFATLKPTDETTPEWVHQGNTLDELAEKTGIDAEGLRSEITKFNGFAAAGRDEDFHRGIAAHDRHYGDAKHTPNPNLGPIDQGPFYAIEVVCGTLGTRGGLHTDEFSRVKDNFGEVIPGLYAVSNAMAAVTGIGYPGAGGTLGPNLAFGYIAGRDIADRAESAGLSKRAEARA</sequence>
<dbReference type="PANTHER" id="PTHR43400:SF10">
    <property type="entry name" value="3-OXOSTEROID 1-DEHYDROGENASE"/>
    <property type="match status" value="1"/>
</dbReference>
<keyword evidence="7" id="KW-1185">Reference proteome</keyword>
<dbReference type="Pfam" id="PF00890">
    <property type="entry name" value="FAD_binding_2"/>
    <property type="match status" value="1"/>
</dbReference>